<feature type="compositionally biased region" description="Low complexity" evidence="1">
    <location>
        <begin position="43"/>
        <end position="53"/>
    </location>
</feature>
<keyword evidence="3" id="KW-1185">Reference proteome</keyword>
<accession>A0A292Q0B0</accession>
<name>A0A292Q0B0_9PEZI</name>
<feature type="region of interest" description="Disordered" evidence="1">
    <location>
        <begin position="1"/>
        <end position="60"/>
    </location>
</feature>
<evidence type="ECO:0000313" key="2">
    <source>
        <dbReference type="EMBL" id="CUS12318.1"/>
    </source>
</evidence>
<dbReference type="AlphaFoldDB" id="A0A292Q0B0"/>
<sequence length="181" mass="19957">MLTPSGTSPSPTPSLTSAPSPPTNLLEHNSATSAMGVNPGFYDSQSGTDSTDGGVSGPEMLQKRDSARIGPFVVSGFDLSQYLQYTPTAELSPLERFRREPAEENRIPGLVQFCIPPIAAFESCELRGTTGEGSRGREVRNDRYLRRVRRRRARRRRALELRAPPPPHPNHYQLGIGLRET</sequence>
<feature type="compositionally biased region" description="Polar residues" evidence="1">
    <location>
        <begin position="26"/>
        <end position="35"/>
    </location>
</feature>
<evidence type="ECO:0000313" key="3">
    <source>
        <dbReference type="Proteomes" id="UP001412239"/>
    </source>
</evidence>
<reference evidence="2" key="1">
    <citation type="submission" date="2015-10" db="EMBL/GenBank/DDBJ databases">
        <authorList>
            <person name="Regsiter A."/>
            <person name="william w."/>
        </authorList>
    </citation>
    <scope>NUCLEOTIDE SEQUENCE</scope>
    <source>
        <strain evidence="2">Montdore</strain>
    </source>
</reference>
<organism evidence="2 3">
    <name type="scientific">Tuber aestivum</name>
    <name type="common">summer truffle</name>
    <dbReference type="NCBI Taxonomy" id="59557"/>
    <lineage>
        <taxon>Eukaryota</taxon>
        <taxon>Fungi</taxon>
        <taxon>Dikarya</taxon>
        <taxon>Ascomycota</taxon>
        <taxon>Pezizomycotina</taxon>
        <taxon>Pezizomycetes</taxon>
        <taxon>Pezizales</taxon>
        <taxon>Tuberaceae</taxon>
        <taxon>Tuber</taxon>
    </lineage>
</organism>
<feature type="region of interest" description="Disordered" evidence="1">
    <location>
        <begin position="161"/>
        <end position="181"/>
    </location>
</feature>
<dbReference type="Proteomes" id="UP001412239">
    <property type="component" value="Unassembled WGS sequence"/>
</dbReference>
<protein>
    <submittedName>
        <fullName evidence="2">Uncharacterized protein</fullName>
    </submittedName>
</protein>
<evidence type="ECO:0000256" key="1">
    <source>
        <dbReference type="SAM" id="MobiDB-lite"/>
    </source>
</evidence>
<proteinExistence type="predicted"/>
<feature type="compositionally biased region" description="Low complexity" evidence="1">
    <location>
        <begin position="1"/>
        <end position="18"/>
    </location>
</feature>
<dbReference type="EMBL" id="LN890996">
    <property type="protein sequence ID" value="CUS12318.1"/>
    <property type="molecule type" value="Genomic_DNA"/>
</dbReference>
<gene>
    <name evidence="2" type="ORF">GSTUAT00003644001</name>
</gene>